<evidence type="ECO:0000313" key="2">
    <source>
        <dbReference type="Proteomes" id="UP001447008"/>
    </source>
</evidence>
<comment type="caution">
    <text evidence="1">The sequence shown here is derived from an EMBL/GenBank/DDBJ whole genome shotgun (WGS) entry which is preliminary data.</text>
</comment>
<accession>A0ABU9MZM8</accession>
<gene>
    <name evidence="1" type="ORF">WCN91_14935</name>
</gene>
<sequence>MEVGQKVPNNINRNNVMDYEEFLPEIPKDDKRAAYYRACIIEFERQGYCDQILRELDKGLDNQAKTQGISLLPMVRGG</sequence>
<dbReference type="RefSeq" id="WP_342680160.1">
    <property type="nucleotide sequence ID" value="NZ_JBCGCU010000025.1"/>
</dbReference>
<organism evidence="1 2">
    <name type="scientific">Pseudoalteromonas qingdaonensis</name>
    <dbReference type="NCBI Taxonomy" id="3131913"/>
    <lineage>
        <taxon>Bacteria</taxon>
        <taxon>Pseudomonadati</taxon>
        <taxon>Pseudomonadota</taxon>
        <taxon>Gammaproteobacteria</taxon>
        <taxon>Alteromonadales</taxon>
        <taxon>Pseudoalteromonadaceae</taxon>
        <taxon>Pseudoalteromonas</taxon>
    </lineage>
</organism>
<keyword evidence="2" id="KW-1185">Reference proteome</keyword>
<dbReference type="Proteomes" id="UP001447008">
    <property type="component" value="Unassembled WGS sequence"/>
</dbReference>
<name>A0ABU9MZM8_9GAMM</name>
<evidence type="ECO:0000313" key="1">
    <source>
        <dbReference type="EMBL" id="MEM0516687.1"/>
    </source>
</evidence>
<proteinExistence type="predicted"/>
<reference evidence="1 2" key="1">
    <citation type="submission" date="2024-03" db="EMBL/GenBank/DDBJ databases">
        <title>Pseudoalteromonas qingdaonensis sp. nov., isolated from the intestines of marine benthic organisms.</title>
        <authorList>
            <person name="Lin X."/>
            <person name="Fang S."/>
            <person name="Hu X."/>
        </authorList>
    </citation>
    <scope>NUCLEOTIDE SEQUENCE [LARGE SCALE GENOMIC DNA]</scope>
    <source>
        <strain evidence="1 2">YIC-827</strain>
    </source>
</reference>
<protein>
    <submittedName>
        <fullName evidence="1">Uncharacterized protein</fullName>
    </submittedName>
</protein>
<dbReference type="EMBL" id="JBCGCU010000025">
    <property type="protein sequence ID" value="MEM0516687.1"/>
    <property type="molecule type" value="Genomic_DNA"/>
</dbReference>